<organism evidence="1 2">
    <name type="scientific">Septoria linicola</name>
    <dbReference type="NCBI Taxonomy" id="215465"/>
    <lineage>
        <taxon>Eukaryota</taxon>
        <taxon>Fungi</taxon>
        <taxon>Dikarya</taxon>
        <taxon>Ascomycota</taxon>
        <taxon>Pezizomycotina</taxon>
        <taxon>Dothideomycetes</taxon>
        <taxon>Dothideomycetidae</taxon>
        <taxon>Mycosphaerellales</taxon>
        <taxon>Mycosphaerellaceae</taxon>
        <taxon>Septoria</taxon>
    </lineage>
</organism>
<dbReference type="AlphaFoldDB" id="A0A9Q9AMZ1"/>
<evidence type="ECO:0000313" key="2">
    <source>
        <dbReference type="Proteomes" id="UP001056384"/>
    </source>
</evidence>
<gene>
    <name evidence="1" type="ORF">Slin15195_G052540</name>
</gene>
<reference evidence="1" key="1">
    <citation type="submission" date="2022-06" db="EMBL/GenBank/DDBJ databases">
        <title>Complete genome sequences of two strains of the flax pathogen Septoria linicola.</title>
        <authorList>
            <person name="Lapalu N."/>
            <person name="Simon A."/>
            <person name="Demenou B."/>
            <person name="Paumier D."/>
            <person name="Guillot M.-P."/>
            <person name="Gout L."/>
            <person name="Valade R."/>
        </authorList>
    </citation>
    <scope>NUCLEOTIDE SEQUENCE</scope>
    <source>
        <strain evidence="1">SE15195</strain>
    </source>
</reference>
<sequence>MSTNGRNSSSSEDIGVRREPTKCGYCSATFWENDDWLEHMLESEQDADYFKCTGCRFGHCTFGGIMGHIRTCQLAKTWFVNRGLDWLDEVTVEARCRRGKTKRDSDVVSIYDEDRA</sequence>
<name>A0A9Q9AMZ1_9PEZI</name>
<dbReference type="Proteomes" id="UP001056384">
    <property type="component" value="Chromosome 4"/>
</dbReference>
<keyword evidence="2" id="KW-1185">Reference proteome</keyword>
<proteinExistence type="predicted"/>
<dbReference type="EMBL" id="CP099421">
    <property type="protein sequence ID" value="USW51935.1"/>
    <property type="molecule type" value="Genomic_DNA"/>
</dbReference>
<accession>A0A9Q9AMZ1</accession>
<evidence type="ECO:0000313" key="1">
    <source>
        <dbReference type="EMBL" id="USW51935.1"/>
    </source>
</evidence>
<protein>
    <submittedName>
        <fullName evidence="1">Uncharacterized protein</fullName>
    </submittedName>
</protein>